<dbReference type="GeneID" id="92897542"/>
<evidence type="ECO:0000313" key="3">
    <source>
        <dbReference type="Proteomes" id="UP000507979"/>
    </source>
</evidence>
<reference evidence="2 3" key="1">
    <citation type="submission" date="2020-04" db="EMBL/GenBank/DDBJ databases">
        <authorList>
            <person name="De Canck E."/>
        </authorList>
    </citation>
    <scope>NUCLEOTIDE SEQUENCE [LARGE SCALE GENOMIC DNA]</scope>
    <source>
        <strain evidence="2 3">LMG 26845</strain>
    </source>
</reference>
<gene>
    <name evidence="2" type="ORF">LMG26845_01693</name>
</gene>
<protein>
    <recommendedName>
        <fullName evidence="4">Outer membrane protein beta-barrel domain-containing protein</fullName>
    </recommendedName>
</protein>
<dbReference type="RefSeq" id="WP_054460463.1">
    <property type="nucleotide sequence ID" value="NZ_CADIJR010000011.1"/>
</dbReference>
<evidence type="ECO:0000313" key="2">
    <source>
        <dbReference type="EMBL" id="CAB3636281.1"/>
    </source>
</evidence>
<keyword evidence="1" id="KW-0732">Signal</keyword>
<sequence length="263" mass="28034">MKSFFAALIAPSLALGLCQAAFADGALPISPLMDKSSRSSAQWQFNASPYAWASGIRGTVGQFGQPATRLDSSFSDVMSELDLAFMGAMEARYQRFSLVADVMYAQLSAGGSIGRGVLGRRVDVTSKSFSGFFGAGYEVLGGDQGHLDVIGGGRLWYASTRLSVKGGLLDGRGERDSATWIDAVAGLRGQYALSDHWYLTGWGVVGAGQAKLDWDATAAVAYQFKSDLAAVLGYRALGVNFNRNGFVYNVIQQGPILGLSYRF</sequence>
<evidence type="ECO:0008006" key="4">
    <source>
        <dbReference type="Google" id="ProtNLM"/>
    </source>
</evidence>
<proteinExistence type="predicted"/>
<feature type="chain" id="PRO_5026916062" description="Outer membrane protein beta-barrel domain-containing protein" evidence="1">
    <location>
        <begin position="24"/>
        <end position="263"/>
    </location>
</feature>
<dbReference type="AlphaFoldDB" id="A0A6J5A5N3"/>
<dbReference type="Proteomes" id="UP000507979">
    <property type="component" value="Unassembled WGS sequence"/>
</dbReference>
<feature type="signal peptide" evidence="1">
    <location>
        <begin position="1"/>
        <end position="23"/>
    </location>
</feature>
<dbReference type="EMBL" id="CADIJR010000011">
    <property type="protein sequence ID" value="CAB3636281.1"/>
    <property type="molecule type" value="Genomic_DNA"/>
</dbReference>
<organism evidence="2 3">
    <name type="scientific">Achromobacter insuavis</name>
    <dbReference type="NCBI Taxonomy" id="1287735"/>
    <lineage>
        <taxon>Bacteria</taxon>
        <taxon>Pseudomonadati</taxon>
        <taxon>Pseudomonadota</taxon>
        <taxon>Betaproteobacteria</taxon>
        <taxon>Burkholderiales</taxon>
        <taxon>Alcaligenaceae</taxon>
        <taxon>Achromobacter</taxon>
    </lineage>
</organism>
<evidence type="ECO:0000256" key="1">
    <source>
        <dbReference type="SAM" id="SignalP"/>
    </source>
</evidence>
<accession>A0A6J5A5N3</accession>
<name>A0A6J5A5N3_9BURK</name>
<keyword evidence="3" id="KW-1185">Reference proteome</keyword>